<feature type="compositionally biased region" description="Basic and acidic residues" evidence="1">
    <location>
        <begin position="313"/>
        <end position="324"/>
    </location>
</feature>
<keyword evidence="2" id="KW-1133">Transmembrane helix</keyword>
<gene>
    <name evidence="3" type="ORF">R9X50_00157800</name>
</gene>
<protein>
    <submittedName>
        <fullName evidence="3">Uncharacterized protein</fullName>
    </submittedName>
</protein>
<evidence type="ECO:0000313" key="3">
    <source>
        <dbReference type="EMBL" id="WPG98782.1"/>
    </source>
</evidence>
<name>A0AAQ3RA66_9PEZI</name>
<keyword evidence="2" id="KW-0472">Membrane</keyword>
<feature type="compositionally biased region" description="Low complexity" evidence="1">
    <location>
        <begin position="275"/>
        <end position="288"/>
    </location>
</feature>
<accession>A0AAQ3RA66</accession>
<feature type="region of interest" description="Disordered" evidence="1">
    <location>
        <begin position="263"/>
        <end position="289"/>
    </location>
</feature>
<dbReference type="AlphaFoldDB" id="A0AAQ3RA66"/>
<feature type="transmembrane region" description="Helical" evidence="2">
    <location>
        <begin position="104"/>
        <end position="124"/>
    </location>
</feature>
<evidence type="ECO:0000256" key="2">
    <source>
        <dbReference type="SAM" id="Phobius"/>
    </source>
</evidence>
<organism evidence="3 4">
    <name type="scientific">Acrodontium crateriforme</name>
    <dbReference type="NCBI Taxonomy" id="150365"/>
    <lineage>
        <taxon>Eukaryota</taxon>
        <taxon>Fungi</taxon>
        <taxon>Dikarya</taxon>
        <taxon>Ascomycota</taxon>
        <taxon>Pezizomycotina</taxon>
        <taxon>Dothideomycetes</taxon>
        <taxon>Dothideomycetidae</taxon>
        <taxon>Mycosphaerellales</taxon>
        <taxon>Teratosphaeriaceae</taxon>
        <taxon>Acrodontium</taxon>
    </lineage>
</organism>
<sequence length="351" mass="39315">MIAKLDVLTRLPAPLRGRAQVYRSIDAAERVYVPLYWRVIAFSTSLMILGGYLMLPATFDSNPQLRVSKVALAIFAIALLITGFCITVLLSFAIPNALFHAENILLPSLVACAIGLLTILYNFLISSRYIWNLASLLLTIAGAITTIIYGILLLWTYRKIGVAQQRAASRTVQSMRVPLERSNTVNTSVNNHPFQEHVPLYYENYVQNMYPASGHHAAQSNGYDPSAITEEEMQRQQMLMLLLHKEEVPTPDLSSSTFHIDWQGREDDDTSAHGYYAPQSAPSSAYAPRPGIVRQWTNDLRPWDGVWRGVQSRGDRSRPTDHEQTPVSSGTDSRPGATSREQRRREIEAGK</sequence>
<dbReference type="Proteomes" id="UP001303373">
    <property type="component" value="Chromosome 2"/>
</dbReference>
<dbReference type="EMBL" id="CP138581">
    <property type="protein sequence ID" value="WPG98782.1"/>
    <property type="molecule type" value="Genomic_DNA"/>
</dbReference>
<feature type="transmembrane region" description="Helical" evidence="2">
    <location>
        <begin position="136"/>
        <end position="157"/>
    </location>
</feature>
<keyword evidence="2" id="KW-0812">Transmembrane</keyword>
<feature type="transmembrane region" description="Helical" evidence="2">
    <location>
        <begin position="35"/>
        <end position="55"/>
    </location>
</feature>
<evidence type="ECO:0000313" key="4">
    <source>
        <dbReference type="Proteomes" id="UP001303373"/>
    </source>
</evidence>
<proteinExistence type="predicted"/>
<evidence type="ECO:0000256" key="1">
    <source>
        <dbReference type="SAM" id="MobiDB-lite"/>
    </source>
</evidence>
<feature type="transmembrane region" description="Helical" evidence="2">
    <location>
        <begin position="67"/>
        <end position="92"/>
    </location>
</feature>
<reference evidence="3 4" key="1">
    <citation type="submission" date="2023-11" db="EMBL/GenBank/DDBJ databases">
        <title>An acidophilic fungus is an integral part of prey digestion in a carnivorous sundew plant.</title>
        <authorList>
            <person name="Tsai I.J."/>
        </authorList>
    </citation>
    <scope>NUCLEOTIDE SEQUENCE [LARGE SCALE GENOMIC DNA]</scope>
    <source>
        <strain evidence="3">169a</strain>
    </source>
</reference>
<feature type="region of interest" description="Disordered" evidence="1">
    <location>
        <begin position="304"/>
        <end position="351"/>
    </location>
</feature>
<feature type="compositionally biased region" description="Basic and acidic residues" evidence="1">
    <location>
        <begin position="340"/>
        <end position="351"/>
    </location>
</feature>
<keyword evidence="4" id="KW-1185">Reference proteome</keyword>